<evidence type="ECO:0000259" key="1">
    <source>
        <dbReference type="Pfam" id="PF01593"/>
    </source>
</evidence>
<comment type="caution">
    <text evidence="2">The sequence shown here is derived from an EMBL/GenBank/DDBJ whole genome shotgun (WGS) entry which is preliminary data.</text>
</comment>
<dbReference type="EMBL" id="JACHDO010000001">
    <property type="protein sequence ID" value="MBB5491990.1"/>
    <property type="molecule type" value="Genomic_DNA"/>
</dbReference>
<dbReference type="PANTHER" id="PTHR42841">
    <property type="entry name" value="AMINE OXIDASE"/>
    <property type="match status" value="1"/>
</dbReference>
<dbReference type="PRINTS" id="PR00420">
    <property type="entry name" value="RNGMNOXGNASE"/>
</dbReference>
<evidence type="ECO:0000313" key="3">
    <source>
        <dbReference type="Proteomes" id="UP000579647"/>
    </source>
</evidence>
<dbReference type="GO" id="GO:0016491">
    <property type="term" value="F:oxidoreductase activity"/>
    <property type="evidence" value="ECO:0007669"/>
    <property type="project" value="InterPro"/>
</dbReference>
<dbReference type="Gene3D" id="3.50.50.60">
    <property type="entry name" value="FAD/NAD(P)-binding domain"/>
    <property type="match status" value="1"/>
</dbReference>
<protein>
    <submittedName>
        <fullName evidence="2">Phytoene dehydrogenase-like protein</fullName>
    </submittedName>
</protein>
<dbReference type="Pfam" id="PF01593">
    <property type="entry name" value="Amino_oxidase"/>
    <property type="match status" value="1"/>
</dbReference>
<dbReference type="SUPFAM" id="SSF51905">
    <property type="entry name" value="FAD/NAD(P)-binding domain"/>
    <property type="match status" value="1"/>
</dbReference>
<proteinExistence type="predicted"/>
<dbReference type="RefSeq" id="WP_184365571.1">
    <property type="nucleotide sequence ID" value="NZ_BAAAKM010000015.1"/>
</dbReference>
<evidence type="ECO:0000313" key="2">
    <source>
        <dbReference type="EMBL" id="MBB5491990.1"/>
    </source>
</evidence>
<dbReference type="InterPro" id="IPR036188">
    <property type="entry name" value="FAD/NAD-bd_sf"/>
</dbReference>
<sequence length="422" mass="44334">MTELPHSCDVVIVGAGLAGLVAAADLTDAGLDVTVLEAEDRVGGRVGGCLVDGYVLDRGFQVLNTGYPAVRRRLDLDALELRAFPKGLAVRTDQGLLRLAASPSAALSSLSLLSGRTVRTTDLFRLMGMVAESALLPADRLKQRPETDTLTELRRRGLGKRAVNTLVRPFLRGVFLDEGLSTSNRVNSLVWRSFARGALTVPAAGMQAVPEQLAHKARGASIHLGARVRSVEPGRVGTGESTVRARAVIVAAGPAQARHLLPSLDTPATHATTTYFHTRPVTADEDPLLHVDGRTHSSGVRLSGVMVMTATAPSYAPPGRSLIASSVTGSQQPEEAVVRAEAARLLGTHHGHWEHVRTVHVADALPAAPPPRGDLRLPVRLGDGVYVTGDHRDTPSIQGAMVSGERAAAAVLADLAGGGRQG</sequence>
<accession>A0A840W4V3</accession>
<feature type="domain" description="Amine oxidase" evidence="1">
    <location>
        <begin position="17"/>
        <end position="412"/>
    </location>
</feature>
<reference evidence="2 3" key="1">
    <citation type="submission" date="2020-08" db="EMBL/GenBank/DDBJ databases">
        <title>Sequencing the genomes of 1000 actinobacteria strains.</title>
        <authorList>
            <person name="Klenk H.-P."/>
        </authorList>
    </citation>
    <scope>NUCLEOTIDE SEQUENCE [LARGE SCALE GENOMIC DNA]</scope>
    <source>
        <strain evidence="2 3">DSM 44598</strain>
    </source>
</reference>
<name>A0A840W4V3_9ACTN</name>
<keyword evidence="3" id="KW-1185">Reference proteome</keyword>
<dbReference type="InterPro" id="IPR002937">
    <property type="entry name" value="Amino_oxidase"/>
</dbReference>
<dbReference type="Proteomes" id="UP000579647">
    <property type="component" value="Unassembled WGS sequence"/>
</dbReference>
<dbReference type="AlphaFoldDB" id="A0A840W4V3"/>
<gene>
    <name evidence="2" type="ORF">HNR07_003127</name>
</gene>
<organism evidence="2 3">
    <name type="scientific">Nocardiopsis metallicus</name>
    <dbReference type="NCBI Taxonomy" id="179819"/>
    <lineage>
        <taxon>Bacteria</taxon>
        <taxon>Bacillati</taxon>
        <taxon>Actinomycetota</taxon>
        <taxon>Actinomycetes</taxon>
        <taxon>Streptosporangiales</taxon>
        <taxon>Nocardiopsidaceae</taxon>
        <taxon>Nocardiopsis</taxon>
    </lineage>
</organism>